<evidence type="ECO:0000313" key="2">
    <source>
        <dbReference type="EMBL" id="KAJ1123420.1"/>
    </source>
</evidence>
<reference evidence="2" key="1">
    <citation type="journal article" date="2022" name="bioRxiv">
        <title>Sequencing and chromosome-scale assembly of the giantPleurodeles waltlgenome.</title>
        <authorList>
            <person name="Brown T."/>
            <person name="Elewa A."/>
            <person name="Iarovenko S."/>
            <person name="Subramanian E."/>
            <person name="Araus A.J."/>
            <person name="Petzold A."/>
            <person name="Susuki M."/>
            <person name="Suzuki K.-i.T."/>
            <person name="Hayashi T."/>
            <person name="Toyoda A."/>
            <person name="Oliveira C."/>
            <person name="Osipova E."/>
            <person name="Leigh N.D."/>
            <person name="Simon A."/>
            <person name="Yun M.H."/>
        </authorList>
    </citation>
    <scope>NUCLEOTIDE SEQUENCE</scope>
    <source>
        <strain evidence="2">20211129_DDA</strain>
        <tissue evidence="2">Liver</tissue>
    </source>
</reference>
<evidence type="ECO:0000313" key="3">
    <source>
        <dbReference type="Proteomes" id="UP001066276"/>
    </source>
</evidence>
<accession>A0AAV7P5A5</accession>
<dbReference type="Proteomes" id="UP001066276">
    <property type="component" value="Chromosome 7"/>
</dbReference>
<dbReference type="AlphaFoldDB" id="A0AAV7P5A5"/>
<gene>
    <name evidence="2" type="ORF">NDU88_001889</name>
</gene>
<proteinExistence type="predicted"/>
<organism evidence="2 3">
    <name type="scientific">Pleurodeles waltl</name>
    <name type="common">Iberian ribbed newt</name>
    <dbReference type="NCBI Taxonomy" id="8319"/>
    <lineage>
        <taxon>Eukaryota</taxon>
        <taxon>Metazoa</taxon>
        <taxon>Chordata</taxon>
        <taxon>Craniata</taxon>
        <taxon>Vertebrata</taxon>
        <taxon>Euteleostomi</taxon>
        <taxon>Amphibia</taxon>
        <taxon>Batrachia</taxon>
        <taxon>Caudata</taxon>
        <taxon>Salamandroidea</taxon>
        <taxon>Salamandridae</taxon>
        <taxon>Pleurodelinae</taxon>
        <taxon>Pleurodeles</taxon>
    </lineage>
</organism>
<feature type="region of interest" description="Disordered" evidence="1">
    <location>
        <begin position="1"/>
        <end position="42"/>
    </location>
</feature>
<keyword evidence="3" id="KW-1185">Reference proteome</keyword>
<sequence length="92" mass="10092">MDNTGLTRLMEISWQGSKTGQRDLGRAGAARRPQEEEKVGHRVASWMAAKNRAEEKVGEVMVAQRRGRSRVGVAPPAAATSVERRPNQAPLE</sequence>
<comment type="caution">
    <text evidence="2">The sequence shown here is derived from an EMBL/GenBank/DDBJ whole genome shotgun (WGS) entry which is preliminary data.</text>
</comment>
<evidence type="ECO:0000256" key="1">
    <source>
        <dbReference type="SAM" id="MobiDB-lite"/>
    </source>
</evidence>
<dbReference type="EMBL" id="JANPWB010000011">
    <property type="protein sequence ID" value="KAJ1123420.1"/>
    <property type="molecule type" value="Genomic_DNA"/>
</dbReference>
<feature type="region of interest" description="Disordered" evidence="1">
    <location>
        <begin position="65"/>
        <end position="92"/>
    </location>
</feature>
<name>A0AAV7P5A5_PLEWA</name>
<protein>
    <submittedName>
        <fullName evidence="2">Uncharacterized protein</fullName>
    </submittedName>
</protein>